<accession>A0A0M6WLR3</accession>
<dbReference type="InterPro" id="IPR009651">
    <property type="entry name" value="Met_g_lyase_put"/>
</dbReference>
<dbReference type="Proteomes" id="UP000049979">
    <property type="component" value="Unassembled WGS sequence"/>
</dbReference>
<dbReference type="AlphaFoldDB" id="A0A0M6WLR3"/>
<keyword evidence="2" id="KW-1185">Reference proteome</keyword>
<name>A0A0M6WLR3_9FIRM</name>
<dbReference type="RefSeq" id="WP_022047039.1">
    <property type="nucleotide sequence ID" value="NZ_CP173697.1"/>
</dbReference>
<dbReference type="Pfam" id="PF06838">
    <property type="entry name" value="Met_gamma_lyase"/>
    <property type="match status" value="1"/>
</dbReference>
<dbReference type="OrthoDB" id="9764766at2"/>
<dbReference type="SUPFAM" id="SSF53383">
    <property type="entry name" value="PLP-dependent transferases"/>
    <property type="match status" value="1"/>
</dbReference>
<dbReference type="Gene3D" id="3.40.640.10">
    <property type="entry name" value="Type I PLP-dependent aspartate aminotransferase-like (Major domain)"/>
    <property type="match status" value="1"/>
</dbReference>
<dbReference type="STRING" id="301302.ERS852420_00610"/>
<gene>
    <name evidence="1" type="ORF">M72_05701</name>
</gene>
<dbReference type="InterPro" id="IPR015421">
    <property type="entry name" value="PyrdxlP-dep_Trfase_major"/>
</dbReference>
<dbReference type="InterPro" id="IPR015424">
    <property type="entry name" value="PyrdxlP-dep_Trfase"/>
</dbReference>
<proteinExistence type="predicted"/>
<dbReference type="PANTHER" id="PTHR46658">
    <property type="entry name" value="CYS OR MET METABOLISM PYRIDOXAL-PHOSPHATE-DEPENDENT ENZYME"/>
    <property type="match status" value="1"/>
</dbReference>
<evidence type="ECO:0000313" key="2">
    <source>
        <dbReference type="Proteomes" id="UP000049979"/>
    </source>
</evidence>
<protein>
    <submittedName>
        <fullName evidence="1">Aluminum resistance protein</fullName>
    </submittedName>
</protein>
<dbReference type="EMBL" id="CVRR01000019">
    <property type="protein sequence ID" value="CRL38072.1"/>
    <property type="molecule type" value="Genomic_DNA"/>
</dbReference>
<organism evidence="1 2">
    <name type="scientific">Roseburia faecis</name>
    <dbReference type="NCBI Taxonomy" id="301302"/>
    <lineage>
        <taxon>Bacteria</taxon>
        <taxon>Bacillati</taxon>
        <taxon>Bacillota</taxon>
        <taxon>Clostridia</taxon>
        <taxon>Lachnospirales</taxon>
        <taxon>Lachnospiraceae</taxon>
        <taxon>Roseburia</taxon>
    </lineage>
</organism>
<dbReference type="PANTHER" id="PTHR46658:SF1">
    <property type="entry name" value="CYS OR MET METABOLISM PYRIDOXAL-PHOSPHATE-DEPENDENT ENZYME"/>
    <property type="match status" value="1"/>
</dbReference>
<dbReference type="Gene3D" id="3.90.1150.60">
    <property type="entry name" value="Methioning gamme-lyase, C-terminal domain"/>
    <property type="match status" value="1"/>
</dbReference>
<reference evidence="2" key="1">
    <citation type="submission" date="2015-05" db="EMBL/GenBank/DDBJ databases">
        <authorList>
            <consortium name="Pathogen Informatics"/>
        </authorList>
    </citation>
    <scope>NUCLEOTIDE SEQUENCE [LARGE SCALE GENOMIC DNA]</scope>
    <source>
        <strain evidence="2">M72</strain>
    </source>
</reference>
<sequence>MNQLLEEKYKELGISEKVYAFGEKIEQELKERFEKIDANAEYNQMKVIAAMQKNRVSAECFNISSGYGYNDMGRDTLERVYADCFGGEDALVRPQITCGTHALALALMSNLRPGDELLSPVGKPYDTLEEVIGIRPSKGSLAEYGITYSQVDLLPDGSFDYDGIRNAIHENTRLVTIQRSKGYQTRPTLSVERIGELITFIKNIKPDVICMVDNCYGEFVEDREPLAVGADMMVGSLIKNPGGGLAPIGGYIVGKKECVENAAYRLTSPGLGKEVGASLGVIQSFYQGLFLAPTVVSGALKGAIFAADIYEKLGYKVVPDSTESRHDIIQAVEFQNRDAMIAFCEGIQAAAPVDSYVTPEPWAMPGYDCDVIMAAGAFVQGSSIELSADGPVKPPYAVYFQGGLTWYHAKLGILMSLQKLYERNLVNIDELC</sequence>
<evidence type="ECO:0000313" key="1">
    <source>
        <dbReference type="EMBL" id="CRL38072.1"/>
    </source>
</evidence>